<protein>
    <submittedName>
        <fullName evidence="3">Amidase</fullName>
    </submittedName>
</protein>
<dbReference type="InterPro" id="IPR023631">
    <property type="entry name" value="Amidase_dom"/>
</dbReference>
<comment type="similarity">
    <text evidence="1">Belongs to the amidase family.</text>
</comment>
<evidence type="ECO:0000256" key="1">
    <source>
        <dbReference type="ARBA" id="ARBA00009199"/>
    </source>
</evidence>
<keyword evidence="4" id="KW-1185">Reference proteome</keyword>
<dbReference type="PANTHER" id="PTHR11895">
    <property type="entry name" value="TRANSAMIDASE"/>
    <property type="match status" value="1"/>
</dbReference>
<reference evidence="4" key="1">
    <citation type="journal article" date="2019" name="Int. J. Syst. Evol. Microbiol.">
        <title>The Global Catalogue of Microorganisms (GCM) 10K type strain sequencing project: providing services to taxonomists for standard genome sequencing and annotation.</title>
        <authorList>
            <consortium name="The Broad Institute Genomics Platform"/>
            <consortium name="The Broad Institute Genome Sequencing Center for Infectious Disease"/>
            <person name="Wu L."/>
            <person name="Ma J."/>
        </authorList>
    </citation>
    <scope>NUCLEOTIDE SEQUENCE [LARGE SCALE GENOMIC DNA]</scope>
    <source>
        <strain evidence="4">JCM 30742</strain>
    </source>
</reference>
<name>A0ABP7D977_9MICC</name>
<dbReference type="InterPro" id="IPR000120">
    <property type="entry name" value="Amidase"/>
</dbReference>
<gene>
    <name evidence="3" type="ORF">GCM10023081_43570</name>
</gene>
<proteinExistence type="inferred from homology"/>
<evidence type="ECO:0000259" key="2">
    <source>
        <dbReference type="Pfam" id="PF01425"/>
    </source>
</evidence>
<feature type="domain" description="Amidase" evidence="2">
    <location>
        <begin position="51"/>
        <end position="488"/>
    </location>
</feature>
<dbReference type="SUPFAM" id="SSF75304">
    <property type="entry name" value="Amidase signature (AS) enzymes"/>
    <property type="match status" value="1"/>
</dbReference>
<evidence type="ECO:0000313" key="3">
    <source>
        <dbReference type="EMBL" id="GAA3702443.1"/>
    </source>
</evidence>
<dbReference type="Pfam" id="PF01425">
    <property type="entry name" value="Amidase"/>
    <property type="match status" value="1"/>
</dbReference>
<sequence>MSPQPTGSQTAGSGTAVAGLDRATAAGEGLHFLDAVSALEAFRALELSPVELVSAVVARTEAVNGDRGSGINAFTETLFDEALEQARTAADVYARCARTGEQPPALLGLPVATKEKHALAGRRIEQGLYAHRGRIAAADHPVVERIRAAGGIIHARTTSPEFSCATVTHSPMWGTTRNPWNLDASPGGSSGGAGAALAAGVATLATASDIAGSTRIPAGFTGTVGYKAPYGRIPGLPPLSADWYRGDGPMGRTVADTALLASVMSGRHPVDHASWGENGGGNGHALPGAHSVAGMRIGLSVTLGDFPVAPEVEANTLAVARALEAAGAVVVPVSLPWTTARIAETIFAHFGHILGPAMEAETAGTEEKLAAYTRRFMQDARAAAARHSMVDSLALDARLQAELAAAMEGLDALLCPTSAVTSLAADGDYLEGIDAGGRHLGHYWEAHLTSPFNVANRCPVLSVPSGVADDGVPTGVQVVGHPLDEATVFRLGAAVEALIPRRAWPLLG</sequence>
<organism evidence="3 4">
    <name type="scientific">Arthrobacter ginkgonis</name>
    <dbReference type="NCBI Taxonomy" id="1630594"/>
    <lineage>
        <taxon>Bacteria</taxon>
        <taxon>Bacillati</taxon>
        <taxon>Actinomycetota</taxon>
        <taxon>Actinomycetes</taxon>
        <taxon>Micrococcales</taxon>
        <taxon>Micrococcaceae</taxon>
        <taxon>Arthrobacter</taxon>
    </lineage>
</organism>
<dbReference type="EMBL" id="BAABEO010000034">
    <property type="protein sequence ID" value="GAA3702443.1"/>
    <property type="molecule type" value="Genomic_DNA"/>
</dbReference>
<dbReference type="Proteomes" id="UP001500752">
    <property type="component" value="Unassembled WGS sequence"/>
</dbReference>
<dbReference type="InterPro" id="IPR036928">
    <property type="entry name" value="AS_sf"/>
</dbReference>
<evidence type="ECO:0000313" key="4">
    <source>
        <dbReference type="Proteomes" id="UP001500752"/>
    </source>
</evidence>
<dbReference type="Gene3D" id="3.90.1300.10">
    <property type="entry name" value="Amidase signature (AS) domain"/>
    <property type="match status" value="1"/>
</dbReference>
<accession>A0ABP7D977</accession>
<comment type="caution">
    <text evidence="3">The sequence shown here is derived from an EMBL/GenBank/DDBJ whole genome shotgun (WGS) entry which is preliminary data.</text>
</comment>
<dbReference type="PANTHER" id="PTHR11895:SF7">
    <property type="entry name" value="GLUTAMYL-TRNA(GLN) AMIDOTRANSFERASE SUBUNIT A, MITOCHONDRIAL"/>
    <property type="match status" value="1"/>
</dbReference>
<dbReference type="RefSeq" id="WP_345154253.1">
    <property type="nucleotide sequence ID" value="NZ_BAABEO010000034.1"/>
</dbReference>